<organism evidence="2 3">
    <name type="scientific">Thioalbus denitrificans</name>
    <dbReference type="NCBI Taxonomy" id="547122"/>
    <lineage>
        <taxon>Bacteria</taxon>
        <taxon>Pseudomonadati</taxon>
        <taxon>Pseudomonadota</taxon>
        <taxon>Gammaproteobacteria</taxon>
        <taxon>Chromatiales</taxon>
        <taxon>Ectothiorhodospiraceae</taxon>
        <taxon>Thioalbus</taxon>
    </lineage>
</organism>
<protein>
    <submittedName>
        <fullName evidence="2">Type II secretion system (T2SS) protein B</fullName>
    </submittedName>
</protein>
<dbReference type="InterPro" id="IPR032389">
    <property type="entry name" value="GspB_C"/>
</dbReference>
<evidence type="ECO:0000313" key="3">
    <source>
        <dbReference type="Proteomes" id="UP000252707"/>
    </source>
</evidence>
<accession>A0A369C7M7</accession>
<proteinExistence type="predicted"/>
<keyword evidence="3" id="KW-1185">Reference proteome</keyword>
<dbReference type="GO" id="GO:0015627">
    <property type="term" value="C:type II protein secretion system complex"/>
    <property type="evidence" value="ECO:0007669"/>
    <property type="project" value="InterPro"/>
</dbReference>
<sequence>MRRALPGLSINVHVYNREPARRFVLIGMRKYREGQRIGEDGPVVERITPEGMVIDYGAGLAQVRSNR</sequence>
<comment type="caution">
    <text evidence="2">The sequence shown here is derived from an EMBL/GenBank/DDBJ whole genome shotgun (WGS) entry which is preliminary data.</text>
</comment>
<dbReference type="AlphaFoldDB" id="A0A369C7M7"/>
<dbReference type="EMBL" id="QPJY01000006">
    <property type="protein sequence ID" value="RCX29919.1"/>
    <property type="molecule type" value="Genomic_DNA"/>
</dbReference>
<feature type="domain" description="Type II secretion system protein GspB C-terminal" evidence="1">
    <location>
        <begin position="5"/>
        <end position="57"/>
    </location>
</feature>
<evidence type="ECO:0000259" key="1">
    <source>
        <dbReference type="Pfam" id="PF16537"/>
    </source>
</evidence>
<reference evidence="2 3" key="1">
    <citation type="submission" date="2018-07" db="EMBL/GenBank/DDBJ databases">
        <title>Genomic Encyclopedia of Type Strains, Phase IV (KMG-IV): sequencing the most valuable type-strain genomes for metagenomic binning, comparative biology and taxonomic classification.</title>
        <authorList>
            <person name="Goeker M."/>
        </authorList>
    </citation>
    <scope>NUCLEOTIDE SEQUENCE [LARGE SCALE GENOMIC DNA]</scope>
    <source>
        <strain evidence="2 3">DSM 26407</strain>
    </source>
</reference>
<dbReference type="Proteomes" id="UP000252707">
    <property type="component" value="Unassembled WGS sequence"/>
</dbReference>
<evidence type="ECO:0000313" key="2">
    <source>
        <dbReference type="EMBL" id="RCX29919.1"/>
    </source>
</evidence>
<gene>
    <name evidence="2" type="ORF">DFQ59_106154</name>
</gene>
<dbReference type="Pfam" id="PF16537">
    <property type="entry name" value="T2SSB"/>
    <property type="match status" value="1"/>
</dbReference>
<name>A0A369C7M7_9GAMM</name>